<dbReference type="OMA" id="DSSECCM"/>
<dbReference type="GeneTree" id="ENSGT00940000161184"/>
<keyword evidence="4" id="KW-1185">Reference proteome</keyword>
<dbReference type="PANTHER" id="PTHR23310:SF51">
    <property type="entry name" value="ACYL-COA-BINDING DOMAIN-CONTAINING PROTEIN 7"/>
    <property type="match status" value="1"/>
</dbReference>
<dbReference type="InParanoid" id="A0A671UQK5"/>
<dbReference type="PROSITE" id="PS00880">
    <property type="entry name" value="ACB_1"/>
    <property type="match status" value="1"/>
</dbReference>
<name>A0A671UQK5_SPAAU</name>
<protein>
    <submittedName>
        <fullName evidence="3">Acyl-CoA binding domain containing 7</fullName>
    </submittedName>
</protein>
<dbReference type="InterPro" id="IPR000582">
    <property type="entry name" value="Acyl-CoA-binding_protein"/>
</dbReference>
<dbReference type="AlphaFoldDB" id="A0A671UQK5"/>
<dbReference type="PRINTS" id="PR00689">
    <property type="entry name" value="ACOABINDINGP"/>
</dbReference>
<dbReference type="InterPro" id="IPR022408">
    <property type="entry name" value="Acyl-CoA-binding_prot_CS"/>
</dbReference>
<evidence type="ECO:0000313" key="3">
    <source>
        <dbReference type="Ensembl" id="ENSSAUP00010016238.1"/>
    </source>
</evidence>
<reference evidence="3" key="3">
    <citation type="submission" date="2025-09" db="UniProtKB">
        <authorList>
            <consortium name="Ensembl"/>
        </authorList>
    </citation>
    <scope>IDENTIFICATION</scope>
</reference>
<proteinExistence type="predicted"/>
<dbReference type="GO" id="GO:0000062">
    <property type="term" value="F:fatty-acyl-CoA binding"/>
    <property type="evidence" value="ECO:0007669"/>
    <property type="project" value="InterPro"/>
</dbReference>
<dbReference type="Gene3D" id="1.20.80.10">
    <property type="match status" value="1"/>
</dbReference>
<dbReference type="Pfam" id="PF00887">
    <property type="entry name" value="ACBP"/>
    <property type="match status" value="1"/>
</dbReference>
<dbReference type="Ensembl" id="ENSSAUT00010017203.1">
    <property type="protein sequence ID" value="ENSSAUP00010016238.1"/>
    <property type="gene ID" value="ENSSAUG00010007489.1"/>
</dbReference>
<dbReference type="PROSITE" id="PS51228">
    <property type="entry name" value="ACB_2"/>
    <property type="match status" value="1"/>
</dbReference>
<dbReference type="GO" id="GO:0006631">
    <property type="term" value="P:fatty acid metabolic process"/>
    <property type="evidence" value="ECO:0007669"/>
    <property type="project" value="TreeGrafter"/>
</dbReference>
<organism evidence="3 4">
    <name type="scientific">Sparus aurata</name>
    <name type="common">Gilthead sea bream</name>
    <dbReference type="NCBI Taxonomy" id="8175"/>
    <lineage>
        <taxon>Eukaryota</taxon>
        <taxon>Metazoa</taxon>
        <taxon>Chordata</taxon>
        <taxon>Craniata</taxon>
        <taxon>Vertebrata</taxon>
        <taxon>Euteleostomi</taxon>
        <taxon>Actinopterygii</taxon>
        <taxon>Neopterygii</taxon>
        <taxon>Teleostei</taxon>
        <taxon>Neoteleostei</taxon>
        <taxon>Acanthomorphata</taxon>
        <taxon>Eupercaria</taxon>
        <taxon>Spariformes</taxon>
        <taxon>Sparidae</taxon>
        <taxon>Sparus</taxon>
    </lineage>
</organism>
<evidence type="ECO:0000313" key="4">
    <source>
        <dbReference type="Proteomes" id="UP000472265"/>
    </source>
</evidence>
<accession>A0A671UQK5</accession>
<keyword evidence="1" id="KW-0446">Lipid-binding</keyword>
<evidence type="ECO:0000259" key="2">
    <source>
        <dbReference type="PROSITE" id="PS51228"/>
    </source>
</evidence>
<evidence type="ECO:0000256" key="1">
    <source>
        <dbReference type="ARBA" id="ARBA00023121"/>
    </source>
</evidence>
<sequence length="84" mass="9493">MKFEKIAEDVKNVKTKPSDQELLDLYGLYKQALVGDINTDRPGMLDMKGKAKWDAWNSRKGMSNDDAMSAYITLGKEVISKYGM</sequence>
<dbReference type="PANTHER" id="PTHR23310">
    <property type="entry name" value="ACYL-COA-BINDING PROTEIN, ACBP"/>
    <property type="match status" value="1"/>
</dbReference>
<dbReference type="SUPFAM" id="SSF47027">
    <property type="entry name" value="Acyl-CoA binding protein"/>
    <property type="match status" value="1"/>
</dbReference>
<reference evidence="3" key="2">
    <citation type="submission" date="2025-08" db="UniProtKB">
        <authorList>
            <consortium name="Ensembl"/>
        </authorList>
    </citation>
    <scope>IDENTIFICATION</scope>
</reference>
<feature type="domain" description="ACB" evidence="2">
    <location>
        <begin position="1"/>
        <end position="84"/>
    </location>
</feature>
<gene>
    <name evidence="3" type="primary">ACBD7</name>
</gene>
<dbReference type="InterPro" id="IPR014352">
    <property type="entry name" value="FERM/acyl-CoA-bd_prot_sf"/>
</dbReference>
<dbReference type="InterPro" id="IPR035984">
    <property type="entry name" value="Acyl-CoA-binding_sf"/>
</dbReference>
<dbReference type="Proteomes" id="UP000472265">
    <property type="component" value="Chromosome 17"/>
</dbReference>
<reference evidence="3" key="1">
    <citation type="submission" date="2021-04" db="EMBL/GenBank/DDBJ databases">
        <authorList>
            <consortium name="Wellcome Sanger Institute Data Sharing"/>
        </authorList>
    </citation>
    <scope>NUCLEOTIDE SEQUENCE [LARGE SCALE GENOMIC DNA]</scope>
</reference>
<dbReference type="FunCoup" id="A0A671UQK5">
    <property type="interactions" value="1041"/>
</dbReference>